<reference evidence="1 2" key="1">
    <citation type="submission" date="2015-01" db="EMBL/GenBank/DDBJ databases">
        <title>Genome Assembly of Bacillus badius MTCC 1458.</title>
        <authorList>
            <person name="Verma A."/>
            <person name="Khatri I."/>
            <person name="Mual P."/>
            <person name="Subramanian S."/>
            <person name="Krishnamurthi S."/>
        </authorList>
    </citation>
    <scope>NUCLEOTIDE SEQUENCE [LARGE SCALE GENOMIC DNA]</scope>
    <source>
        <strain evidence="1 2">MTCC 1458</strain>
    </source>
</reference>
<evidence type="ECO:0000313" key="2">
    <source>
        <dbReference type="Proteomes" id="UP000031982"/>
    </source>
</evidence>
<protein>
    <submittedName>
        <fullName evidence="1">Uncharacterized protein</fullName>
    </submittedName>
</protein>
<dbReference type="Proteomes" id="UP000031982">
    <property type="component" value="Unassembled WGS sequence"/>
</dbReference>
<dbReference type="EMBL" id="JXLP01000012">
    <property type="protein sequence ID" value="KIL77771.1"/>
    <property type="molecule type" value="Genomic_DNA"/>
</dbReference>
<gene>
    <name evidence="1" type="ORF">SD77_1100</name>
</gene>
<accession>A0ABR5ASN2</accession>
<organism evidence="1 2">
    <name type="scientific">Bacillus badius</name>
    <dbReference type="NCBI Taxonomy" id="1455"/>
    <lineage>
        <taxon>Bacteria</taxon>
        <taxon>Bacillati</taxon>
        <taxon>Bacillota</taxon>
        <taxon>Bacilli</taxon>
        <taxon>Bacillales</taxon>
        <taxon>Bacillaceae</taxon>
        <taxon>Pseudobacillus</taxon>
    </lineage>
</organism>
<keyword evidence="2" id="KW-1185">Reference proteome</keyword>
<name>A0ABR5ASN2_BACBA</name>
<sequence>MQFFLNQRLGILLPHSNKKWSDYPVTEQEQILERWERIRGSIPDRIQALEKEINILQSRLEEEEEFLFSCRINEEISEIASIINDLWIWFRTSPSIENPSFPPFD</sequence>
<evidence type="ECO:0000313" key="1">
    <source>
        <dbReference type="EMBL" id="KIL77771.1"/>
    </source>
</evidence>
<proteinExistence type="predicted"/>
<dbReference type="RefSeq" id="WP_041114008.1">
    <property type="nucleotide sequence ID" value="NZ_JARTHD010000009.1"/>
</dbReference>
<comment type="caution">
    <text evidence="1">The sequence shown here is derived from an EMBL/GenBank/DDBJ whole genome shotgun (WGS) entry which is preliminary data.</text>
</comment>